<dbReference type="GO" id="GO:0016715">
    <property type="term" value="F:oxidoreductase activity, acting on paired donors, with incorporation or reduction of molecular oxygen, reduced ascorbate as one donor, and incorporation of one atom of oxygen"/>
    <property type="evidence" value="ECO:0007669"/>
    <property type="project" value="InterPro"/>
</dbReference>
<evidence type="ECO:0000256" key="2">
    <source>
        <dbReference type="SAM" id="MobiDB-lite"/>
    </source>
</evidence>
<dbReference type="Proteomes" id="UP000007635">
    <property type="component" value="Chromosome XX"/>
</dbReference>
<dbReference type="PANTHER" id="PTHR39319:SF1">
    <property type="entry name" value="SI:DKEY-256H2.1"/>
    <property type="match status" value="1"/>
</dbReference>
<dbReference type="InterPro" id="IPR014784">
    <property type="entry name" value="Cu2_ascorb_mOase-like_C"/>
</dbReference>
<keyword evidence="1" id="KW-1015">Disulfide bond</keyword>
<sequence length="795" mass="88126">MGPLRSKPSLLWLVAVVLTARASKAAAKSKLIDYGSACDSRDNELSLRSSSTPSPDGPEPGDLAEAFSVPTLDGEFSYQPGSARGPLVVHAFSNKSAFLECMWSSESSLISLVEELPNSTHVLFLSLDESAASDALWMREQLQRVAVLRNKEVLSRLHFSPVPVFALGNWIPNVLYYWRGRVFSQVVFKSEGWKMPIVVKRLNARYDWLAARGESRSYQLLGAGDGCEPSPSVAGALAWVSEGNCSFFTKVQSMAQSNASGVLVHALPGHPIQDMNCGGDDCNATLTIPAAMVHLEASVAQALECGQTVFASFQNTPSPTFFIGIDHQGALAEMGGFIYPSFSFVNWQAQWFDFYADLQTKLQSPAKVISVFDKVQMQGEEGAVATVHLPIALWDFDTLQLDASLSCPGRRDSSCAHWDHTVQLFVCCDPLGPYCNTELGRWITAFRRGTGRWLTDVSPLMPLLDSNKCTLTMKTPPWAMPWMVSLNLRFSLSNRTDSEVEMLRPFRVMPLYGGGTFNKNYNKRHRPVKVSVPASTKKVELYAVITAHGYDENHCGEFCVTSHHFLINGVFNNTLTFDSAGTPLDCTLRVKEGAVPNEYGTWLYGRAGWCDGLQVDPWRTDVTKQLNMSQFESNTVVYFGLFQGKDPNPSKEPGQSQREEDLYPKSAFRLPAVPQAGDALSLITCNHFQFETFEMRKCFSVSHLPLMGGDSCFLLALSSFLFLIYLHSEDEPTDKLLLQNSYNNSSLLQAGNSVYCFIVAIICLSVGRFCYCARCARNFTSALLKLRPSWERQVV</sequence>
<dbReference type="Ensembl" id="ENSGACT00000077666.1">
    <property type="protein sequence ID" value="ENSGACP00000030741.1"/>
    <property type="gene ID" value="ENSGACG00000012932.2"/>
</dbReference>
<keyword evidence="3" id="KW-0472">Membrane</keyword>
<keyword evidence="3" id="KW-1133">Transmembrane helix</keyword>
<feature type="signal peptide" evidence="4">
    <location>
        <begin position="1"/>
        <end position="27"/>
    </location>
</feature>
<name>A0AAQ4NZC4_GASAC</name>
<evidence type="ECO:0000256" key="3">
    <source>
        <dbReference type="SAM" id="Phobius"/>
    </source>
</evidence>
<evidence type="ECO:0000313" key="7">
    <source>
        <dbReference type="Proteomes" id="UP000007635"/>
    </source>
</evidence>
<keyword evidence="4" id="KW-0732">Signal</keyword>
<dbReference type="AlphaFoldDB" id="A0AAQ4NZC4"/>
<dbReference type="InterPro" id="IPR008977">
    <property type="entry name" value="PHM/PNGase_F_dom_sf"/>
</dbReference>
<dbReference type="SUPFAM" id="SSF49742">
    <property type="entry name" value="PHM/PNGase F"/>
    <property type="match status" value="1"/>
</dbReference>
<organism evidence="6 7">
    <name type="scientific">Gasterosteus aculeatus aculeatus</name>
    <name type="common">three-spined stickleback</name>
    <dbReference type="NCBI Taxonomy" id="481459"/>
    <lineage>
        <taxon>Eukaryota</taxon>
        <taxon>Metazoa</taxon>
        <taxon>Chordata</taxon>
        <taxon>Craniata</taxon>
        <taxon>Vertebrata</taxon>
        <taxon>Euteleostomi</taxon>
        <taxon>Actinopterygii</taxon>
        <taxon>Neopterygii</taxon>
        <taxon>Teleostei</taxon>
        <taxon>Neoteleostei</taxon>
        <taxon>Acanthomorphata</taxon>
        <taxon>Eupercaria</taxon>
        <taxon>Perciformes</taxon>
        <taxon>Cottioidei</taxon>
        <taxon>Gasterosteales</taxon>
        <taxon>Gasterosteidae</taxon>
        <taxon>Gasterosteus</taxon>
    </lineage>
</organism>
<proteinExistence type="predicted"/>
<keyword evidence="3" id="KW-0812">Transmembrane</keyword>
<protein>
    <submittedName>
        <fullName evidence="6">Si:dkey-256h2.1</fullName>
    </submittedName>
</protein>
<dbReference type="Pfam" id="PF09112">
    <property type="entry name" value="N-glycanase_N"/>
    <property type="match status" value="1"/>
</dbReference>
<feature type="transmembrane region" description="Helical" evidence="3">
    <location>
        <begin position="747"/>
        <end position="767"/>
    </location>
</feature>
<keyword evidence="7" id="KW-1185">Reference proteome</keyword>
<reference evidence="6" key="2">
    <citation type="submission" date="2025-08" db="UniProtKB">
        <authorList>
            <consortium name="Ensembl"/>
        </authorList>
    </citation>
    <scope>IDENTIFICATION</scope>
</reference>
<evidence type="ECO:0000259" key="5">
    <source>
        <dbReference type="SMART" id="SM01290"/>
    </source>
</evidence>
<dbReference type="GeneID" id="120810644"/>
<evidence type="ECO:0000256" key="1">
    <source>
        <dbReference type="ARBA" id="ARBA00023157"/>
    </source>
</evidence>
<feature type="region of interest" description="Disordered" evidence="2">
    <location>
        <begin position="40"/>
        <end position="62"/>
    </location>
</feature>
<evidence type="ECO:0000256" key="4">
    <source>
        <dbReference type="SAM" id="SignalP"/>
    </source>
</evidence>
<dbReference type="InterPro" id="IPR053251">
    <property type="entry name" value="N-glycanase"/>
</dbReference>
<dbReference type="SMART" id="SM01290">
    <property type="entry name" value="N-glycanase_N"/>
    <property type="match status" value="1"/>
</dbReference>
<dbReference type="Gene3D" id="3.50.30.30">
    <property type="match status" value="1"/>
</dbReference>
<dbReference type="Pfam" id="PF09113">
    <property type="entry name" value="N-glycanase_C"/>
    <property type="match status" value="1"/>
</dbReference>
<reference evidence="6 7" key="1">
    <citation type="journal article" date="2021" name="G3 (Bethesda)">
        <title>Improved contiguity of the threespine stickleback genome using long-read sequencing.</title>
        <authorList>
            <person name="Nath S."/>
            <person name="Shaw D.E."/>
            <person name="White M.A."/>
        </authorList>
    </citation>
    <scope>NUCLEOTIDE SEQUENCE [LARGE SCALE GENOMIC DNA]</scope>
    <source>
        <strain evidence="6 7">Lake Benthic</strain>
    </source>
</reference>
<feature type="domain" description="Peptide-N-glycosidase F N-terminal" evidence="5">
    <location>
        <begin position="368"/>
        <end position="490"/>
    </location>
</feature>
<evidence type="ECO:0000313" key="6">
    <source>
        <dbReference type="Ensembl" id="ENSGACP00000030741.1"/>
    </source>
</evidence>
<dbReference type="Gene3D" id="2.60.120.230">
    <property type="match status" value="2"/>
</dbReference>
<feature type="chain" id="PRO_5042816464" evidence="4">
    <location>
        <begin position="28"/>
        <end position="795"/>
    </location>
</feature>
<reference evidence="6" key="3">
    <citation type="submission" date="2025-09" db="UniProtKB">
        <authorList>
            <consortium name="Ensembl"/>
        </authorList>
    </citation>
    <scope>IDENTIFICATION</scope>
</reference>
<dbReference type="PANTHER" id="PTHR39319">
    <property type="entry name" value="SI:DKEY-256H2.1"/>
    <property type="match status" value="1"/>
</dbReference>
<dbReference type="RefSeq" id="XP_040021313.1">
    <property type="nucleotide sequence ID" value="XM_040165379.1"/>
</dbReference>
<dbReference type="GeneTree" id="ENSGT00390000001883"/>
<dbReference type="KEGG" id="gat:120810644"/>
<dbReference type="CDD" id="cd00538">
    <property type="entry name" value="PA"/>
    <property type="match status" value="1"/>
</dbReference>
<dbReference type="InterPro" id="IPR015196">
    <property type="entry name" value="PngaseF_N"/>
</dbReference>
<accession>A0AAQ4NZC4</accession>
<dbReference type="InterPro" id="IPR015197">
    <property type="entry name" value="PngaseF_C"/>
</dbReference>